<name>A0A0D2BRC2_9EURO</name>
<dbReference type="Proteomes" id="UP000053328">
    <property type="component" value="Unassembled WGS sequence"/>
</dbReference>
<dbReference type="GeneID" id="27336084"/>
<evidence type="ECO:0000256" key="1">
    <source>
        <dbReference type="SAM" id="MobiDB-lite"/>
    </source>
</evidence>
<organism evidence="3 4">
    <name type="scientific">Exophiala spinifera</name>
    <dbReference type="NCBI Taxonomy" id="91928"/>
    <lineage>
        <taxon>Eukaryota</taxon>
        <taxon>Fungi</taxon>
        <taxon>Dikarya</taxon>
        <taxon>Ascomycota</taxon>
        <taxon>Pezizomycotina</taxon>
        <taxon>Eurotiomycetes</taxon>
        <taxon>Chaetothyriomycetidae</taxon>
        <taxon>Chaetothyriales</taxon>
        <taxon>Herpotrichiellaceae</taxon>
        <taxon>Exophiala</taxon>
    </lineage>
</organism>
<protein>
    <submittedName>
        <fullName evidence="3">Uncharacterized protein</fullName>
    </submittedName>
</protein>
<evidence type="ECO:0000313" key="2">
    <source>
        <dbReference type="EMBL" id="KIW09671.1"/>
    </source>
</evidence>
<reference evidence="3 4" key="1">
    <citation type="submission" date="2015-01" db="EMBL/GenBank/DDBJ databases">
        <title>The Genome Sequence of Exophiala spinifera CBS89968.</title>
        <authorList>
            <consortium name="The Broad Institute Genomics Platform"/>
            <person name="Cuomo C."/>
            <person name="de Hoog S."/>
            <person name="Gorbushina A."/>
            <person name="Stielow B."/>
            <person name="Teixiera M."/>
            <person name="Abouelleil A."/>
            <person name="Chapman S.B."/>
            <person name="Priest M."/>
            <person name="Young S.K."/>
            <person name="Wortman J."/>
            <person name="Nusbaum C."/>
            <person name="Birren B."/>
        </authorList>
    </citation>
    <scope>NUCLEOTIDE SEQUENCE [LARGE SCALE GENOMIC DNA]</scope>
    <source>
        <strain evidence="3 4">CBS 89968</strain>
    </source>
</reference>
<dbReference type="GeneID" id="27339169"/>
<dbReference type="EMBL" id="KN847497">
    <property type="protein sequence ID" value="KIW13809.1"/>
    <property type="molecule type" value="Genomic_DNA"/>
</dbReference>
<dbReference type="RefSeq" id="XP_016234025.1">
    <property type="nucleotide sequence ID" value="XM_016383322.1"/>
</dbReference>
<dbReference type="VEuPathDB" id="FungiDB:PV08_12086"/>
<evidence type="ECO:0000313" key="3">
    <source>
        <dbReference type="EMBL" id="KIW13809.1"/>
    </source>
</evidence>
<proteinExistence type="predicted"/>
<evidence type="ECO:0000313" key="4">
    <source>
        <dbReference type="Proteomes" id="UP000053328"/>
    </source>
</evidence>
<dbReference type="EMBL" id="KN847506">
    <property type="protein sequence ID" value="KIW09671.1"/>
    <property type="molecule type" value="Genomic_DNA"/>
</dbReference>
<dbReference type="VEuPathDB" id="FungiDB:PV08_09001"/>
<dbReference type="AlphaFoldDB" id="A0A0D2BRC2"/>
<dbReference type="HOGENOM" id="CLU_1686586_0_0_1"/>
<feature type="region of interest" description="Disordered" evidence="1">
    <location>
        <begin position="146"/>
        <end position="179"/>
    </location>
</feature>
<gene>
    <name evidence="3" type="ORF">PV08_09001</name>
    <name evidence="2" type="ORF">PV08_12086</name>
</gene>
<keyword evidence="4" id="KW-1185">Reference proteome</keyword>
<sequence>MPAGKDLDPQFTPERCQIEDELKDIMDAAKQDRLRKLLKELLKKTLYTFREASHQHGMMSATLADAIVSTEERHIHSLDYAFVISCCSVILEWTPMIWNEVERRKSTDDIWIKMFYLGLSLKEHEENHRMGRYCLKPWATIEKYRKAEEGPPSSGEWALDPQTSSEETEVEALSCSGSR</sequence>
<dbReference type="RefSeq" id="XP_016229887.1">
    <property type="nucleotide sequence ID" value="XM_016386393.1"/>
</dbReference>
<accession>A0A0D2BRC2</accession>